<reference evidence="3" key="1">
    <citation type="submission" date="2022-11" db="EMBL/GenBank/DDBJ databases">
        <title>Genome Sequence of Cubamyces cubensis.</title>
        <authorList>
            <person name="Buettner E."/>
        </authorList>
    </citation>
    <scope>NUCLEOTIDE SEQUENCE</scope>
    <source>
        <strain evidence="3">MPL-01</strain>
    </source>
</reference>
<protein>
    <submittedName>
        <fullName evidence="3">Uncharacterized protein</fullName>
    </submittedName>
</protein>
<organism evidence="3 4">
    <name type="scientific">Trametes cubensis</name>
    <dbReference type="NCBI Taxonomy" id="1111947"/>
    <lineage>
        <taxon>Eukaryota</taxon>
        <taxon>Fungi</taxon>
        <taxon>Dikarya</taxon>
        <taxon>Basidiomycota</taxon>
        <taxon>Agaricomycotina</taxon>
        <taxon>Agaricomycetes</taxon>
        <taxon>Polyporales</taxon>
        <taxon>Polyporaceae</taxon>
        <taxon>Trametes</taxon>
    </lineage>
</organism>
<keyword evidence="2" id="KW-1133">Transmembrane helix</keyword>
<proteinExistence type="predicted"/>
<sequence length="203" mass="21587">MFIRSATGAPSGSTPGDILCPLSYPECDPALSAGPALTNINAESFNPNATAVTPAAVPQAALAASIQRLGRRNFVGIIVLAVFVFVGLVLWLSFGKWPRAGLRRVRERLGRGNKQLAKSGSGGSVHGGSEAADLASSERGGPNEPRTILVGQPRLPPLNEKEEDKPVHADYPNSPRSMEVEVESLEKRPAEIPRRKGLHVHFA</sequence>
<evidence type="ECO:0000313" key="4">
    <source>
        <dbReference type="Proteomes" id="UP001215151"/>
    </source>
</evidence>
<evidence type="ECO:0000256" key="1">
    <source>
        <dbReference type="SAM" id="MobiDB-lite"/>
    </source>
</evidence>
<feature type="transmembrane region" description="Helical" evidence="2">
    <location>
        <begin position="74"/>
        <end position="94"/>
    </location>
</feature>
<comment type="caution">
    <text evidence="3">The sequence shown here is derived from an EMBL/GenBank/DDBJ whole genome shotgun (WGS) entry which is preliminary data.</text>
</comment>
<accession>A0AAD7XFR7</accession>
<keyword evidence="2" id="KW-0812">Transmembrane</keyword>
<feature type="region of interest" description="Disordered" evidence="1">
    <location>
        <begin position="113"/>
        <end position="203"/>
    </location>
</feature>
<name>A0AAD7XFR7_9APHY</name>
<dbReference type="Proteomes" id="UP001215151">
    <property type="component" value="Unassembled WGS sequence"/>
</dbReference>
<dbReference type="EMBL" id="JAPEVG010000020">
    <property type="protein sequence ID" value="KAJ8495829.1"/>
    <property type="molecule type" value="Genomic_DNA"/>
</dbReference>
<feature type="compositionally biased region" description="Basic and acidic residues" evidence="1">
    <location>
        <begin position="184"/>
        <end position="194"/>
    </location>
</feature>
<dbReference type="AlphaFoldDB" id="A0AAD7XFR7"/>
<keyword evidence="4" id="KW-1185">Reference proteome</keyword>
<evidence type="ECO:0000313" key="3">
    <source>
        <dbReference type="EMBL" id="KAJ8495829.1"/>
    </source>
</evidence>
<keyword evidence="2" id="KW-0472">Membrane</keyword>
<feature type="compositionally biased region" description="Basic and acidic residues" evidence="1">
    <location>
        <begin position="159"/>
        <end position="168"/>
    </location>
</feature>
<gene>
    <name evidence="3" type="ORF">ONZ51_g1478</name>
</gene>
<evidence type="ECO:0000256" key="2">
    <source>
        <dbReference type="SAM" id="Phobius"/>
    </source>
</evidence>